<gene>
    <name evidence="1" type="ORF">SAMN05216192_13843</name>
</gene>
<dbReference type="AlphaFoldDB" id="A0A1G9B032"/>
<name>A0A1G9B032_9BACL</name>
<sequence>MGFVIFNFKEGTVIESEFDDSYTNDLLDTILTLLSGEEVIQIKQLDGKMQKYTIDCKEFESVSIHY</sequence>
<protein>
    <submittedName>
        <fullName evidence="1">Uncharacterized protein</fullName>
    </submittedName>
</protein>
<dbReference type="EMBL" id="FNDX01000038">
    <property type="protein sequence ID" value="SDK32833.1"/>
    <property type="molecule type" value="Genomic_DNA"/>
</dbReference>
<evidence type="ECO:0000313" key="2">
    <source>
        <dbReference type="Proteomes" id="UP000199050"/>
    </source>
</evidence>
<organism evidence="1 2">
    <name type="scientific">Paenibacillus typhae</name>
    <dbReference type="NCBI Taxonomy" id="1174501"/>
    <lineage>
        <taxon>Bacteria</taxon>
        <taxon>Bacillati</taxon>
        <taxon>Bacillota</taxon>
        <taxon>Bacilli</taxon>
        <taxon>Bacillales</taxon>
        <taxon>Paenibacillaceae</taxon>
        <taxon>Paenibacillus</taxon>
    </lineage>
</organism>
<proteinExistence type="predicted"/>
<keyword evidence="2" id="KW-1185">Reference proteome</keyword>
<reference evidence="2" key="1">
    <citation type="submission" date="2016-10" db="EMBL/GenBank/DDBJ databases">
        <authorList>
            <person name="Varghese N."/>
            <person name="Submissions S."/>
        </authorList>
    </citation>
    <scope>NUCLEOTIDE SEQUENCE [LARGE SCALE GENOMIC DNA]</scope>
    <source>
        <strain evidence="2">CGMCC 1.11012</strain>
    </source>
</reference>
<dbReference type="RefSeq" id="WP_090717989.1">
    <property type="nucleotide sequence ID" value="NZ_CBCSKY010000014.1"/>
</dbReference>
<dbReference type="OrthoDB" id="9954445at2"/>
<evidence type="ECO:0000313" key="1">
    <source>
        <dbReference type="EMBL" id="SDK32833.1"/>
    </source>
</evidence>
<accession>A0A1G9B032</accession>
<dbReference type="Proteomes" id="UP000199050">
    <property type="component" value="Unassembled WGS sequence"/>
</dbReference>